<dbReference type="PANTHER" id="PTHR10552">
    <property type="entry name" value="U2 SMALL NUCLEAR RIBONUCLEOPROTEIN A"/>
    <property type="match status" value="1"/>
</dbReference>
<dbReference type="PROSITE" id="PS51450">
    <property type="entry name" value="LRR"/>
    <property type="match status" value="1"/>
</dbReference>
<dbReference type="Proteomes" id="UP001489004">
    <property type="component" value="Unassembled WGS sequence"/>
</dbReference>
<reference evidence="8 9" key="1">
    <citation type="journal article" date="2024" name="Nat. Commun.">
        <title>Phylogenomics reveals the evolutionary origins of lichenization in chlorophyte algae.</title>
        <authorList>
            <person name="Puginier C."/>
            <person name="Libourel C."/>
            <person name="Otte J."/>
            <person name="Skaloud P."/>
            <person name="Haon M."/>
            <person name="Grisel S."/>
            <person name="Petersen M."/>
            <person name="Berrin J.G."/>
            <person name="Delaux P.M."/>
            <person name="Dal Grande F."/>
            <person name="Keller J."/>
        </authorList>
    </citation>
    <scope>NUCLEOTIDE SEQUENCE [LARGE SCALE GENOMIC DNA]</scope>
    <source>
        <strain evidence="8 9">SAG 2043</strain>
    </source>
</reference>
<keyword evidence="4" id="KW-0677">Repeat</keyword>
<evidence type="ECO:0000256" key="1">
    <source>
        <dbReference type="ARBA" id="ARBA00004123"/>
    </source>
</evidence>
<evidence type="ECO:0000313" key="9">
    <source>
        <dbReference type="Proteomes" id="UP001489004"/>
    </source>
</evidence>
<evidence type="ECO:0000256" key="6">
    <source>
        <dbReference type="ARBA" id="ARBA00024196"/>
    </source>
</evidence>
<dbReference type="EMBL" id="JALJOR010000001">
    <property type="protein sequence ID" value="KAK9828890.1"/>
    <property type="molecule type" value="Genomic_DNA"/>
</dbReference>
<evidence type="ECO:0000313" key="8">
    <source>
        <dbReference type="EMBL" id="KAK9828890.1"/>
    </source>
</evidence>
<accession>A0AAW1R5U3</accession>
<comment type="caution">
    <text evidence="8">The sequence shown here is derived from an EMBL/GenBank/DDBJ whole genome shotgun (WGS) entry which is preliminary data.</text>
</comment>
<dbReference type="SUPFAM" id="SSF52058">
    <property type="entry name" value="L domain-like"/>
    <property type="match status" value="1"/>
</dbReference>
<evidence type="ECO:0000256" key="5">
    <source>
        <dbReference type="ARBA" id="ARBA00023242"/>
    </source>
</evidence>
<comment type="subcellular location">
    <subcellularLocation>
        <location evidence="2">Cytoplasm</location>
        <location evidence="2">Cytoskeleton</location>
        <location evidence="2">Cilium axoneme</location>
    </subcellularLocation>
    <subcellularLocation>
        <location evidence="1">Nucleus</location>
    </subcellularLocation>
</comment>
<protein>
    <submittedName>
        <fullName evidence="8">Uncharacterized protein</fullName>
    </submittedName>
</protein>
<dbReference type="GO" id="GO:0000398">
    <property type="term" value="P:mRNA splicing, via spliceosome"/>
    <property type="evidence" value="ECO:0007669"/>
    <property type="project" value="InterPro"/>
</dbReference>
<evidence type="ECO:0000256" key="3">
    <source>
        <dbReference type="ARBA" id="ARBA00022614"/>
    </source>
</evidence>
<dbReference type="GO" id="GO:0005930">
    <property type="term" value="C:axoneme"/>
    <property type="evidence" value="ECO:0007669"/>
    <property type="project" value="UniProtKB-SubCell"/>
</dbReference>
<evidence type="ECO:0000256" key="2">
    <source>
        <dbReference type="ARBA" id="ARBA00004430"/>
    </source>
</evidence>
<keyword evidence="5" id="KW-0539">Nucleus</keyword>
<dbReference type="InterPro" id="IPR032675">
    <property type="entry name" value="LRR_dom_sf"/>
</dbReference>
<dbReference type="InterPro" id="IPR044640">
    <property type="entry name" value="RU2A"/>
</dbReference>
<dbReference type="Pfam" id="PF14580">
    <property type="entry name" value="LRR_9"/>
    <property type="match status" value="1"/>
</dbReference>
<sequence length="268" mass="29657">MEGRAGAGSLGPRLAGRLTAELVLRSPQYMNCVKEYEIDLRGNKIAAIENLGATENQFDSIDLSDNAIVRVEGFPKLPRLKTLLLNSNRITRIARHLEETIPNLSTLVLTNNRITNLSDVDPLNTLRKLQYLSLLDCPITKQPQYRLYVIHRCKHLKVLDFRKVKQKEREEAQRVFGADEAAGEAGKAKTFEPEEDLAAAEAAVKPAAEPEIRQGPTPEQQTAIKAAIANAQTLEDVQRLEAALRTGQLPSELTVGEGEQQPAEMEEG</sequence>
<dbReference type="Gene3D" id="3.80.10.10">
    <property type="entry name" value="Ribonuclease Inhibitor"/>
    <property type="match status" value="1"/>
</dbReference>
<organism evidence="8 9">
    <name type="scientific">[Myrmecia] bisecta</name>
    <dbReference type="NCBI Taxonomy" id="41462"/>
    <lineage>
        <taxon>Eukaryota</taxon>
        <taxon>Viridiplantae</taxon>
        <taxon>Chlorophyta</taxon>
        <taxon>core chlorophytes</taxon>
        <taxon>Trebouxiophyceae</taxon>
        <taxon>Trebouxiales</taxon>
        <taxon>Trebouxiaceae</taxon>
        <taxon>Myrmecia</taxon>
    </lineage>
</organism>
<keyword evidence="3" id="KW-0433">Leucine-rich repeat</keyword>
<dbReference type="AlphaFoldDB" id="A0AAW1R5U3"/>
<gene>
    <name evidence="8" type="ORF">WJX72_002612</name>
</gene>
<dbReference type="InterPro" id="IPR001611">
    <property type="entry name" value="Leu-rich_rpt"/>
</dbReference>
<proteinExistence type="inferred from homology"/>
<dbReference type="GO" id="GO:0005634">
    <property type="term" value="C:nucleus"/>
    <property type="evidence" value="ECO:0007669"/>
    <property type="project" value="UniProtKB-SubCell"/>
</dbReference>
<feature type="region of interest" description="Disordered" evidence="7">
    <location>
        <begin position="245"/>
        <end position="268"/>
    </location>
</feature>
<keyword evidence="9" id="KW-1185">Reference proteome</keyword>
<dbReference type="FunFam" id="3.80.10.10:FF:000026">
    <property type="entry name" value="U2 small nuclear ribonucleoprotein A"/>
    <property type="match status" value="1"/>
</dbReference>
<dbReference type="PANTHER" id="PTHR10552:SF6">
    <property type="entry name" value="U2 SMALL NUCLEAR RIBONUCLEOPROTEIN A"/>
    <property type="match status" value="1"/>
</dbReference>
<evidence type="ECO:0000256" key="4">
    <source>
        <dbReference type="ARBA" id="ARBA00022737"/>
    </source>
</evidence>
<evidence type="ECO:0000256" key="7">
    <source>
        <dbReference type="SAM" id="MobiDB-lite"/>
    </source>
</evidence>
<dbReference type="GO" id="GO:0030620">
    <property type="term" value="F:U2 snRNA binding"/>
    <property type="evidence" value="ECO:0007669"/>
    <property type="project" value="InterPro"/>
</dbReference>
<name>A0AAW1R5U3_9CHLO</name>
<comment type="similarity">
    <text evidence="6">Belongs to the U2 small nuclear ribonucleoprotein A family.</text>
</comment>